<keyword evidence="2" id="KW-1185">Reference proteome</keyword>
<protein>
    <submittedName>
        <fullName evidence="1">Uncharacterized protein</fullName>
    </submittedName>
</protein>
<reference evidence="1 2" key="1">
    <citation type="submission" date="2020-06" db="EMBL/GenBank/DDBJ databases">
        <title>The endosymbiont of the kinetoplastid Bodo saltans is a Paracaedibacter-like alpha-proteobacterium possessing a putative toxin-antitoxin system.</title>
        <authorList>
            <person name="Midha S."/>
            <person name="Rigden D.J."/>
            <person name="Siozios S."/>
            <person name="Hurst G.D.D."/>
            <person name="Jackson A.P."/>
        </authorList>
    </citation>
    <scope>NUCLEOTIDE SEQUENCE [LARGE SCALE GENOMIC DNA]</scope>
    <source>
        <strain evidence="1">Lake Konstanz</strain>
    </source>
</reference>
<accession>A0A7L9RVN0</accession>
<dbReference type="Proteomes" id="UP000594001">
    <property type="component" value="Chromosome"/>
</dbReference>
<sequence length="434" mass="49840">MKQSFLHIFLSNNLVTATHVAEHETELLFSNIHLSNLDKIVQELTPYHHVQIRLILDAPNIVIKSFDTLGMNYWHQYQLSRRLAKESESDWYALWKKHDQLIFIKGNLSELEHTFLNHLHQRRFLIESTVPALWILNTVLLSGHQIKKNGIVHFPIQDHFQQVLYLNGMPTISRITQTIDTSDWIQFVRTKYKLTLETLDADRLIKSLGKANDSFSTYALNQLPAAHAPNIIFKQGLNIKTYYTYAHMFRQFTYGMATISLLLVAALVPDLIEMNTHQLKLDTLINDELALLDKYAVNDTLTTISDAYAQKRAVVESFNTQTFPTMSFLEKLSTILPNYGQVIYIRLTPKVSSLTAAPGRDEFTMHMRIVPLKNSKNLQLLTTEIHKTFGSQVRIHIVNTPTVQANGSSEDLPLKHTVQINMTGLMHDLQRLTP</sequence>
<dbReference type="KEGG" id="pbal:CPBP_01229"/>
<evidence type="ECO:0000313" key="2">
    <source>
        <dbReference type="Proteomes" id="UP000594001"/>
    </source>
</evidence>
<organism evidence="1 2">
    <name type="scientific">Candidatus Bodocaedibacter vickermanii</name>
    <dbReference type="NCBI Taxonomy" id="2741701"/>
    <lineage>
        <taxon>Bacteria</taxon>
        <taxon>Pseudomonadati</taxon>
        <taxon>Pseudomonadota</taxon>
        <taxon>Alphaproteobacteria</taxon>
        <taxon>Holosporales</taxon>
        <taxon>Candidatus Paracaedibacteraceae</taxon>
        <taxon>Candidatus Bodocaedibacter</taxon>
    </lineage>
</organism>
<dbReference type="AlphaFoldDB" id="A0A7L9RVN0"/>
<proteinExistence type="predicted"/>
<evidence type="ECO:0000313" key="1">
    <source>
        <dbReference type="EMBL" id="QOL20435.1"/>
    </source>
</evidence>
<name>A0A7L9RVN0_9PROT</name>
<gene>
    <name evidence="1" type="ORF">CPBP_01229</name>
</gene>
<dbReference type="RefSeq" id="WP_350331981.1">
    <property type="nucleotide sequence ID" value="NZ_CP054719.1"/>
</dbReference>
<dbReference type="EMBL" id="CP054719">
    <property type="protein sequence ID" value="QOL20435.1"/>
    <property type="molecule type" value="Genomic_DNA"/>
</dbReference>